<dbReference type="EMBL" id="JBHTJH010000004">
    <property type="protein sequence ID" value="MFD0861620.1"/>
    <property type="molecule type" value="Genomic_DNA"/>
</dbReference>
<keyword evidence="2" id="KW-0858">Xylan degradation</keyword>
<keyword evidence="3 6" id="KW-0378">Hydrolase</keyword>
<dbReference type="Pfam" id="PF04616">
    <property type="entry name" value="Glyco_hydro_43"/>
    <property type="match status" value="1"/>
</dbReference>
<dbReference type="InterPro" id="IPR052176">
    <property type="entry name" value="Glycosyl_Hydrlase_43_Enz"/>
</dbReference>
<protein>
    <submittedName>
        <fullName evidence="8">Family 43 glycosylhydrolase</fullName>
    </submittedName>
</protein>
<proteinExistence type="inferred from homology"/>
<evidence type="ECO:0000256" key="4">
    <source>
        <dbReference type="ARBA" id="ARBA00023277"/>
    </source>
</evidence>
<sequence>MDILRYNDIEKLMSVPSCQPIMGAFLIFMLFVFPTFSQNPIVPNKGLNDPHVHIFRDTAYVYASHDRAADNKGFIMDDWWVWSSPDLVNWTKRSVLKPEDTYIGKKFQGCWATDVGEKDGKYYWYFSEQNRQAGVVVGDSPIGPWSDPLGKPLLSEDLTPTHEYDMAIFEDNGNHYIIFGVWDFYIAKLNYDMISLAEKPKKIIINNPRGPYNLNGENTKMPTDDKPFVHKYNNTYYLSWGCFYATSQNLYGPYDYRDTVIKADSFVEGHESPTWPNGFLQGRHGSFFEWYDQWYYAYCDISNTGNRYFRDTFISYVHYKDNGEIAPIRIDSVGVGQYKADAPKIEAEDYFRAEGLVKKEILNGFAVRTTANKSYLMFPNVQGLQNFSKIILKVRAPQGGRFSLEVRKDGLQGVLLGKSLLSLDVPMREFKEIAIRLAPMEEKEELFFLITKLGTNELEIESLSFSK</sequence>
<dbReference type="SUPFAM" id="SSF75005">
    <property type="entry name" value="Arabinanase/levansucrase/invertase"/>
    <property type="match status" value="1"/>
</dbReference>
<keyword evidence="2" id="KW-0624">Polysaccharide degradation</keyword>
<dbReference type="InterPro" id="IPR023296">
    <property type="entry name" value="Glyco_hydro_beta-prop_sf"/>
</dbReference>
<evidence type="ECO:0000256" key="5">
    <source>
        <dbReference type="ARBA" id="ARBA00023295"/>
    </source>
</evidence>
<dbReference type="PANTHER" id="PTHR43772:SF2">
    <property type="entry name" value="PUTATIVE (AFU_ORTHOLOGUE AFUA_2G04480)-RELATED"/>
    <property type="match status" value="1"/>
</dbReference>
<dbReference type="RefSeq" id="WP_386404975.1">
    <property type="nucleotide sequence ID" value="NZ_JBHTJH010000004.1"/>
</dbReference>
<evidence type="ECO:0000256" key="2">
    <source>
        <dbReference type="ARBA" id="ARBA00022651"/>
    </source>
</evidence>
<dbReference type="Proteomes" id="UP001596978">
    <property type="component" value="Unassembled WGS sequence"/>
</dbReference>
<gene>
    <name evidence="8" type="ORF">ACFQ1M_05340</name>
</gene>
<dbReference type="Gene3D" id="2.60.120.260">
    <property type="entry name" value="Galactose-binding domain-like"/>
    <property type="match status" value="1"/>
</dbReference>
<comment type="caution">
    <text evidence="8">The sequence shown here is derived from an EMBL/GenBank/DDBJ whole genome shotgun (WGS) entry which is preliminary data.</text>
</comment>
<feature type="transmembrane region" description="Helical" evidence="7">
    <location>
        <begin position="12"/>
        <end position="33"/>
    </location>
</feature>
<keyword evidence="7" id="KW-0472">Membrane</keyword>
<dbReference type="Gene3D" id="2.115.10.20">
    <property type="entry name" value="Glycosyl hydrolase domain, family 43"/>
    <property type="match status" value="1"/>
</dbReference>
<keyword evidence="7" id="KW-0812">Transmembrane</keyword>
<evidence type="ECO:0000313" key="8">
    <source>
        <dbReference type="EMBL" id="MFD0861620.1"/>
    </source>
</evidence>
<organism evidence="8 9">
    <name type="scientific">Sungkyunkwania multivorans</name>
    <dbReference type="NCBI Taxonomy" id="1173618"/>
    <lineage>
        <taxon>Bacteria</taxon>
        <taxon>Pseudomonadati</taxon>
        <taxon>Bacteroidota</taxon>
        <taxon>Flavobacteriia</taxon>
        <taxon>Flavobacteriales</taxon>
        <taxon>Flavobacteriaceae</taxon>
        <taxon>Sungkyunkwania</taxon>
    </lineage>
</organism>
<reference evidence="9" key="1">
    <citation type="journal article" date="2019" name="Int. J. Syst. Evol. Microbiol.">
        <title>The Global Catalogue of Microorganisms (GCM) 10K type strain sequencing project: providing services to taxonomists for standard genome sequencing and annotation.</title>
        <authorList>
            <consortium name="The Broad Institute Genomics Platform"/>
            <consortium name="The Broad Institute Genome Sequencing Center for Infectious Disease"/>
            <person name="Wu L."/>
            <person name="Ma J."/>
        </authorList>
    </citation>
    <scope>NUCLEOTIDE SEQUENCE [LARGE SCALE GENOMIC DNA]</scope>
    <source>
        <strain evidence="9">CCUG 62952</strain>
    </source>
</reference>
<keyword evidence="9" id="KW-1185">Reference proteome</keyword>
<comment type="similarity">
    <text evidence="1 6">Belongs to the glycosyl hydrolase 43 family.</text>
</comment>
<evidence type="ECO:0000256" key="7">
    <source>
        <dbReference type="SAM" id="Phobius"/>
    </source>
</evidence>
<dbReference type="CDD" id="cd08990">
    <property type="entry name" value="GH43_AXH_like"/>
    <property type="match status" value="1"/>
</dbReference>
<keyword evidence="7" id="KW-1133">Transmembrane helix</keyword>
<keyword evidence="5 6" id="KW-0326">Glycosidase</keyword>
<accession>A0ABW3CV26</accession>
<evidence type="ECO:0000256" key="3">
    <source>
        <dbReference type="ARBA" id="ARBA00022801"/>
    </source>
</evidence>
<dbReference type="PANTHER" id="PTHR43772">
    <property type="entry name" value="ENDO-1,4-BETA-XYLANASE"/>
    <property type="match status" value="1"/>
</dbReference>
<evidence type="ECO:0000313" key="9">
    <source>
        <dbReference type="Proteomes" id="UP001596978"/>
    </source>
</evidence>
<dbReference type="InterPro" id="IPR006710">
    <property type="entry name" value="Glyco_hydro_43"/>
</dbReference>
<keyword evidence="4" id="KW-0119">Carbohydrate metabolism</keyword>
<name>A0ABW3CV26_9FLAO</name>
<evidence type="ECO:0000256" key="1">
    <source>
        <dbReference type="ARBA" id="ARBA00009865"/>
    </source>
</evidence>
<evidence type="ECO:0000256" key="6">
    <source>
        <dbReference type="RuleBase" id="RU361187"/>
    </source>
</evidence>